<feature type="domain" description="Thioredoxin" evidence="6">
    <location>
        <begin position="135"/>
        <end position="273"/>
    </location>
</feature>
<dbReference type="PANTHER" id="PTHR42852">
    <property type="entry name" value="THIOL:DISULFIDE INTERCHANGE PROTEIN DSBE"/>
    <property type="match status" value="1"/>
</dbReference>
<keyword evidence="5" id="KW-0472">Membrane</keyword>
<dbReference type="CDD" id="cd02966">
    <property type="entry name" value="TlpA_like_family"/>
    <property type="match status" value="1"/>
</dbReference>
<dbReference type="InterPro" id="IPR001640">
    <property type="entry name" value="Lgt"/>
</dbReference>
<evidence type="ECO:0000313" key="7">
    <source>
        <dbReference type="EMBL" id="TXL68330.1"/>
    </source>
</evidence>
<dbReference type="SUPFAM" id="SSF52833">
    <property type="entry name" value="Thioredoxin-like"/>
    <property type="match status" value="1"/>
</dbReference>
<gene>
    <name evidence="7" type="ORF">FHP08_01170</name>
</gene>
<dbReference type="PROSITE" id="PS00194">
    <property type="entry name" value="THIOREDOXIN_1"/>
    <property type="match status" value="1"/>
</dbReference>
<dbReference type="InterPro" id="IPR013766">
    <property type="entry name" value="Thioredoxin_domain"/>
</dbReference>
<name>A0A5C8P486_9BURK</name>
<proteinExistence type="predicted"/>
<dbReference type="GO" id="GO:0008961">
    <property type="term" value="F:phosphatidylglycerol-prolipoprotein diacylglyceryl transferase activity"/>
    <property type="evidence" value="ECO:0007669"/>
    <property type="project" value="InterPro"/>
</dbReference>
<dbReference type="OrthoDB" id="9811352at2"/>
<feature type="transmembrane region" description="Helical" evidence="5">
    <location>
        <begin position="111"/>
        <end position="131"/>
    </location>
</feature>
<dbReference type="Proteomes" id="UP000321548">
    <property type="component" value="Unassembled WGS sequence"/>
</dbReference>
<dbReference type="GO" id="GO:0015036">
    <property type="term" value="F:disulfide oxidoreductase activity"/>
    <property type="evidence" value="ECO:0007669"/>
    <property type="project" value="UniProtKB-ARBA"/>
</dbReference>
<keyword evidence="5" id="KW-0812">Transmembrane</keyword>
<dbReference type="EMBL" id="VDUY01000001">
    <property type="protein sequence ID" value="TXL68330.1"/>
    <property type="molecule type" value="Genomic_DNA"/>
</dbReference>
<protein>
    <submittedName>
        <fullName evidence="7">TlpA family protein disulfide reductase</fullName>
    </submittedName>
</protein>
<dbReference type="InterPro" id="IPR050553">
    <property type="entry name" value="Thioredoxin_ResA/DsbE_sf"/>
</dbReference>
<evidence type="ECO:0000256" key="4">
    <source>
        <dbReference type="ARBA" id="ARBA00023284"/>
    </source>
</evidence>
<dbReference type="GO" id="GO:0017004">
    <property type="term" value="P:cytochrome complex assembly"/>
    <property type="evidence" value="ECO:0007669"/>
    <property type="project" value="UniProtKB-KW"/>
</dbReference>
<keyword evidence="2" id="KW-0201">Cytochrome c-type biogenesis</keyword>
<reference evidence="7 8" key="1">
    <citation type="submission" date="2019-06" db="EMBL/GenBank/DDBJ databases">
        <title>Quisquiliibacterium sp. nov., isolated from a maize field.</title>
        <authorList>
            <person name="Lin S.-Y."/>
            <person name="Tsai C.-F."/>
            <person name="Young C.-C."/>
        </authorList>
    </citation>
    <scope>NUCLEOTIDE SEQUENCE [LARGE SCALE GENOMIC DNA]</scope>
    <source>
        <strain evidence="7 8">CC-CFT501</strain>
    </source>
</reference>
<organism evidence="7 8">
    <name type="scientific">Zeimonas arvi</name>
    <dbReference type="NCBI Taxonomy" id="2498847"/>
    <lineage>
        <taxon>Bacteria</taxon>
        <taxon>Pseudomonadati</taxon>
        <taxon>Pseudomonadota</taxon>
        <taxon>Betaproteobacteria</taxon>
        <taxon>Burkholderiales</taxon>
        <taxon>Burkholderiaceae</taxon>
        <taxon>Zeimonas</taxon>
    </lineage>
</organism>
<dbReference type="Pfam" id="PF08534">
    <property type="entry name" value="Redoxin"/>
    <property type="match status" value="1"/>
</dbReference>
<feature type="transmembrane region" description="Helical" evidence="5">
    <location>
        <begin position="44"/>
        <end position="68"/>
    </location>
</feature>
<evidence type="ECO:0000259" key="6">
    <source>
        <dbReference type="PROSITE" id="PS51352"/>
    </source>
</evidence>
<keyword evidence="4" id="KW-0676">Redox-active center</keyword>
<dbReference type="AlphaFoldDB" id="A0A5C8P486"/>
<dbReference type="PANTHER" id="PTHR42852:SF6">
    <property type="entry name" value="THIOL:DISULFIDE INTERCHANGE PROTEIN DSBE"/>
    <property type="match status" value="1"/>
</dbReference>
<evidence type="ECO:0000256" key="2">
    <source>
        <dbReference type="ARBA" id="ARBA00022748"/>
    </source>
</evidence>
<comment type="subcellular location">
    <subcellularLocation>
        <location evidence="1">Cell envelope</location>
    </subcellularLocation>
</comment>
<feature type="transmembrane region" description="Helical" evidence="5">
    <location>
        <begin position="12"/>
        <end position="32"/>
    </location>
</feature>
<feature type="transmembrane region" description="Helical" evidence="5">
    <location>
        <begin position="88"/>
        <end position="104"/>
    </location>
</feature>
<dbReference type="Pfam" id="PF01790">
    <property type="entry name" value="LGT"/>
    <property type="match status" value="1"/>
</dbReference>
<dbReference type="Gene3D" id="3.40.30.10">
    <property type="entry name" value="Glutaredoxin"/>
    <property type="match status" value="1"/>
</dbReference>
<evidence type="ECO:0000313" key="8">
    <source>
        <dbReference type="Proteomes" id="UP000321548"/>
    </source>
</evidence>
<dbReference type="GO" id="GO:0042158">
    <property type="term" value="P:lipoprotein biosynthetic process"/>
    <property type="evidence" value="ECO:0007669"/>
    <property type="project" value="InterPro"/>
</dbReference>
<keyword evidence="5" id="KW-1133">Transmembrane helix</keyword>
<keyword evidence="3" id="KW-1015">Disulfide bond</keyword>
<dbReference type="InterPro" id="IPR036249">
    <property type="entry name" value="Thioredoxin-like_sf"/>
</dbReference>
<sequence>MLSVNLGPLGLSVDRLAVVLAFLAALSVGWLVGRRRGAVRGEGVGAVLPDMLLVGLLVGRIVFVVRWFDSYRDQPWSMLDIRDGGFDVWAGVAAALLLAAWRGWRRPKLRVPLAAGLAAGALAWGGVAVGVHQIRASMPGVPDTALQSMTGERITLAALAQGRPMVVNLWATWCPPCVREMPVLAAAQQHERGIAFVFVNQSEGAARVERFIRDQKLVLDNMLLDAGGDLARAVGSRAMPTTLFYDAQGGLVDTHLGAVSDASLAAKLARIRAGGSR</sequence>
<dbReference type="GO" id="GO:0005886">
    <property type="term" value="C:plasma membrane"/>
    <property type="evidence" value="ECO:0007669"/>
    <property type="project" value="InterPro"/>
</dbReference>
<dbReference type="PROSITE" id="PS51352">
    <property type="entry name" value="THIOREDOXIN_2"/>
    <property type="match status" value="1"/>
</dbReference>
<accession>A0A5C8P486</accession>
<evidence type="ECO:0000256" key="3">
    <source>
        <dbReference type="ARBA" id="ARBA00023157"/>
    </source>
</evidence>
<evidence type="ECO:0000256" key="5">
    <source>
        <dbReference type="SAM" id="Phobius"/>
    </source>
</evidence>
<dbReference type="GO" id="GO:0030313">
    <property type="term" value="C:cell envelope"/>
    <property type="evidence" value="ECO:0007669"/>
    <property type="project" value="UniProtKB-SubCell"/>
</dbReference>
<dbReference type="RefSeq" id="WP_147702471.1">
    <property type="nucleotide sequence ID" value="NZ_VDUY01000001.1"/>
</dbReference>
<dbReference type="InterPro" id="IPR017937">
    <property type="entry name" value="Thioredoxin_CS"/>
</dbReference>
<evidence type="ECO:0000256" key="1">
    <source>
        <dbReference type="ARBA" id="ARBA00004196"/>
    </source>
</evidence>
<dbReference type="InterPro" id="IPR013740">
    <property type="entry name" value="Redoxin"/>
</dbReference>
<keyword evidence="8" id="KW-1185">Reference proteome</keyword>
<comment type="caution">
    <text evidence="7">The sequence shown here is derived from an EMBL/GenBank/DDBJ whole genome shotgun (WGS) entry which is preliminary data.</text>
</comment>